<gene>
    <name evidence="2" type="ORF">GCM10007854_05150</name>
</gene>
<evidence type="ECO:0000313" key="3">
    <source>
        <dbReference type="Proteomes" id="UP001161390"/>
    </source>
</evidence>
<protein>
    <submittedName>
        <fullName evidence="2">N-acetyltransferase</fullName>
    </submittedName>
</protein>
<dbReference type="SUPFAM" id="SSF55729">
    <property type="entry name" value="Acyl-CoA N-acyltransferases (Nat)"/>
    <property type="match status" value="1"/>
</dbReference>
<dbReference type="Pfam" id="PF14542">
    <property type="entry name" value="Acetyltransf_CG"/>
    <property type="match status" value="1"/>
</dbReference>
<dbReference type="InterPro" id="IPR016181">
    <property type="entry name" value="Acyl_CoA_acyltransferase"/>
</dbReference>
<dbReference type="Gene3D" id="3.40.630.30">
    <property type="match status" value="1"/>
</dbReference>
<dbReference type="InterPro" id="IPR045057">
    <property type="entry name" value="Gcn5-rel_NAT"/>
</dbReference>
<comment type="caution">
    <text evidence="2">The sequence shown here is derived from an EMBL/GenBank/DDBJ whole genome shotgun (WGS) entry which is preliminary data.</text>
</comment>
<name>A0ABQ5UWA3_9PROT</name>
<feature type="domain" description="N-acetyltransferase" evidence="1">
    <location>
        <begin position="21"/>
        <end position="109"/>
    </location>
</feature>
<evidence type="ECO:0000313" key="2">
    <source>
        <dbReference type="EMBL" id="GLQ19560.1"/>
    </source>
</evidence>
<sequence length="109" mass="12104">MRRYELNYEEPNMSDITFTVEDSETKGRIVAHVPGYSDTAEITFSKSSPTLVIVDHTGVPDSLSGQGVGLALSERMVELARERGFKTVPLCPFYKAMIARHPDWADVVA</sequence>
<dbReference type="PANTHER" id="PTHR31435:SF10">
    <property type="entry name" value="BSR4717 PROTEIN"/>
    <property type="match status" value="1"/>
</dbReference>
<keyword evidence="3" id="KW-1185">Reference proteome</keyword>
<accession>A0ABQ5UWA3</accession>
<reference evidence="2" key="2">
    <citation type="submission" date="2023-01" db="EMBL/GenBank/DDBJ databases">
        <title>Draft genome sequence of Algimonas porphyrae strain NBRC 108216.</title>
        <authorList>
            <person name="Sun Q."/>
            <person name="Mori K."/>
        </authorList>
    </citation>
    <scope>NUCLEOTIDE SEQUENCE</scope>
    <source>
        <strain evidence="2">NBRC 108216</strain>
    </source>
</reference>
<proteinExistence type="predicted"/>
<reference evidence="2" key="1">
    <citation type="journal article" date="2014" name="Int. J. Syst. Evol. Microbiol.">
        <title>Complete genome of a new Firmicutes species belonging to the dominant human colonic microbiota ('Ruminococcus bicirculans') reveals two chromosomes and a selective capacity to utilize plant glucans.</title>
        <authorList>
            <consortium name="NISC Comparative Sequencing Program"/>
            <person name="Wegmann U."/>
            <person name="Louis P."/>
            <person name="Goesmann A."/>
            <person name="Henrissat B."/>
            <person name="Duncan S.H."/>
            <person name="Flint H.J."/>
        </authorList>
    </citation>
    <scope>NUCLEOTIDE SEQUENCE</scope>
    <source>
        <strain evidence="2">NBRC 108216</strain>
    </source>
</reference>
<organism evidence="2 3">
    <name type="scientific">Algimonas porphyrae</name>
    <dbReference type="NCBI Taxonomy" id="1128113"/>
    <lineage>
        <taxon>Bacteria</taxon>
        <taxon>Pseudomonadati</taxon>
        <taxon>Pseudomonadota</taxon>
        <taxon>Alphaproteobacteria</taxon>
        <taxon>Maricaulales</taxon>
        <taxon>Robiginitomaculaceae</taxon>
        <taxon>Algimonas</taxon>
    </lineage>
</organism>
<dbReference type="Proteomes" id="UP001161390">
    <property type="component" value="Unassembled WGS sequence"/>
</dbReference>
<evidence type="ECO:0000259" key="1">
    <source>
        <dbReference type="PROSITE" id="PS51729"/>
    </source>
</evidence>
<dbReference type="PANTHER" id="PTHR31435">
    <property type="entry name" value="PROTEIN NATD1"/>
    <property type="match status" value="1"/>
</dbReference>
<dbReference type="CDD" id="cd04301">
    <property type="entry name" value="NAT_SF"/>
    <property type="match status" value="1"/>
</dbReference>
<dbReference type="EMBL" id="BSNJ01000001">
    <property type="protein sequence ID" value="GLQ19560.1"/>
    <property type="molecule type" value="Genomic_DNA"/>
</dbReference>
<dbReference type="InterPro" id="IPR031165">
    <property type="entry name" value="GNAT_YJDJ"/>
</dbReference>
<dbReference type="PROSITE" id="PS51729">
    <property type="entry name" value="GNAT_YJDJ"/>
    <property type="match status" value="1"/>
</dbReference>